<organism evidence="2 3">
    <name type="scientific">Zeaxanthinibacter enoshimensis</name>
    <dbReference type="NCBI Taxonomy" id="392009"/>
    <lineage>
        <taxon>Bacteria</taxon>
        <taxon>Pseudomonadati</taxon>
        <taxon>Bacteroidota</taxon>
        <taxon>Flavobacteriia</taxon>
        <taxon>Flavobacteriales</taxon>
        <taxon>Flavobacteriaceae</taxon>
        <taxon>Zeaxanthinibacter</taxon>
    </lineage>
</organism>
<evidence type="ECO:0000256" key="1">
    <source>
        <dbReference type="SAM" id="Phobius"/>
    </source>
</evidence>
<feature type="transmembrane region" description="Helical" evidence="1">
    <location>
        <begin position="12"/>
        <end position="35"/>
    </location>
</feature>
<dbReference type="RefSeq" id="WP_133642785.1">
    <property type="nucleotide sequence ID" value="NZ_JBFIMA010000132.1"/>
</dbReference>
<dbReference type="Pfam" id="PF09527">
    <property type="entry name" value="ATPase_gene1"/>
    <property type="match status" value="1"/>
</dbReference>
<dbReference type="AlphaFoldDB" id="A0A4R6TUY5"/>
<dbReference type="EMBL" id="SNYI01000001">
    <property type="protein sequence ID" value="TDQ32748.1"/>
    <property type="molecule type" value="Genomic_DNA"/>
</dbReference>
<accession>A0A4R6TUY5</accession>
<evidence type="ECO:0000313" key="3">
    <source>
        <dbReference type="Proteomes" id="UP000295468"/>
    </source>
</evidence>
<name>A0A4R6TUY5_9FLAO</name>
<proteinExistence type="predicted"/>
<evidence type="ECO:0000313" key="2">
    <source>
        <dbReference type="EMBL" id="TDQ32748.1"/>
    </source>
</evidence>
<reference evidence="2 3" key="1">
    <citation type="submission" date="2019-03" db="EMBL/GenBank/DDBJ databases">
        <title>Genomic Encyclopedia of Archaeal and Bacterial Type Strains, Phase II (KMG-II): from individual species to whole genera.</title>
        <authorList>
            <person name="Goeker M."/>
        </authorList>
    </citation>
    <scope>NUCLEOTIDE SEQUENCE [LARGE SCALE GENOMIC DNA]</scope>
    <source>
        <strain evidence="2 3">DSM 18435</strain>
    </source>
</reference>
<keyword evidence="3" id="KW-1185">Reference proteome</keyword>
<dbReference type="OrthoDB" id="9798708at2"/>
<feature type="transmembrane region" description="Helical" evidence="1">
    <location>
        <begin position="51"/>
        <end position="69"/>
    </location>
</feature>
<comment type="caution">
    <text evidence="2">The sequence shown here is derived from an EMBL/GenBank/DDBJ whole genome shotgun (WGS) entry which is preliminary data.</text>
</comment>
<keyword evidence="1" id="KW-0472">Membrane</keyword>
<gene>
    <name evidence="2" type="ORF">CLV82_0581</name>
</gene>
<dbReference type="Proteomes" id="UP000295468">
    <property type="component" value="Unassembled WGS sequence"/>
</dbReference>
<protein>
    <submittedName>
        <fullName evidence="2">Putative F0F1-ATPase subunit (Ca2+/Mg2+ transporter)</fullName>
    </submittedName>
</protein>
<dbReference type="InterPro" id="IPR032820">
    <property type="entry name" value="ATPase_put"/>
</dbReference>
<sequence length="77" mass="8684">MKQPKQPEKKNSTLKNVALLSGIAAEMGILIYLGAKGGKWLDTHYENEKKIFTLIGTLLGLAMALWVVLRQIKRIKY</sequence>
<keyword evidence="1" id="KW-0812">Transmembrane</keyword>
<keyword evidence="1" id="KW-1133">Transmembrane helix</keyword>